<dbReference type="OMA" id="FTYEWKL"/>
<dbReference type="SUPFAM" id="SSF55961">
    <property type="entry name" value="Bet v1-like"/>
    <property type="match status" value="1"/>
</dbReference>
<gene>
    <name evidence="1" type="ORF">PUNSTDRAFT_55725</name>
</gene>
<dbReference type="GeneID" id="18884028"/>
<dbReference type="Gene3D" id="3.30.530.20">
    <property type="match status" value="1"/>
</dbReference>
<dbReference type="Pfam" id="PF08982">
    <property type="entry name" value="AtaL"/>
    <property type="match status" value="1"/>
</dbReference>
<evidence type="ECO:0000313" key="1">
    <source>
        <dbReference type="EMBL" id="EIN04146.1"/>
    </source>
</evidence>
<reference evidence="2" key="1">
    <citation type="journal article" date="2012" name="Science">
        <title>The Paleozoic origin of enzymatic lignin decomposition reconstructed from 31 fungal genomes.</title>
        <authorList>
            <person name="Floudas D."/>
            <person name="Binder M."/>
            <person name="Riley R."/>
            <person name="Barry K."/>
            <person name="Blanchette R.A."/>
            <person name="Henrissat B."/>
            <person name="Martinez A.T."/>
            <person name="Otillar R."/>
            <person name="Spatafora J.W."/>
            <person name="Yadav J.S."/>
            <person name="Aerts A."/>
            <person name="Benoit I."/>
            <person name="Boyd A."/>
            <person name="Carlson A."/>
            <person name="Copeland A."/>
            <person name="Coutinho P.M."/>
            <person name="de Vries R.P."/>
            <person name="Ferreira P."/>
            <person name="Findley K."/>
            <person name="Foster B."/>
            <person name="Gaskell J."/>
            <person name="Glotzer D."/>
            <person name="Gorecki P."/>
            <person name="Heitman J."/>
            <person name="Hesse C."/>
            <person name="Hori C."/>
            <person name="Igarashi K."/>
            <person name="Jurgens J.A."/>
            <person name="Kallen N."/>
            <person name="Kersten P."/>
            <person name="Kohler A."/>
            <person name="Kuees U."/>
            <person name="Kumar T.K.A."/>
            <person name="Kuo A."/>
            <person name="LaButti K."/>
            <person name="Larrondo L.F."/>
            <person name="Lindquist E."/>
            <person name="Ling A."/>
            <person name="Lombard V."/>
            <person name="Lucas S."/>
            <person name="Lundell T."/>
            <person name="Martin R."/>
            <person name="McLaughlin D.J."/>
            <person name="Morgenstern I."/>
            <person name="Morin E."/>
            <person name="Murat C."/>
            <person name="Nagy L.G."/>
            <person name="Nolan M."/>
            <person name="Ohm R.A."/>
            <person name="Patyshakuliyeva A."/>
            <person name="Rokas A."/>
            <person name="Ruiz-Duenas F.J."/>
            <person name="Sabat G."/>
            <person name="Salamov A."/>
            <person name="Samejima M."/>
            <person name="Schmutz J."/>
            <person name="Slot J.C."/>
            <person name="St John F."/>
            <person name="Stenlid J."/>
            <person name="Sun H."/>
            <person name="Sun S."/>
            <person name="Syed K."/>
            <person name="Tsang A."/>
            <person name="Wiebenga A."/>
            <person name="Young D."/>
            <person name="Pisabarro A."/>
            <person name="Eastwood D.C."/>
            <person name="Martin F."/>
            <person name="Cullen D."/>
            <person name="Grigoriev I.V."/>
            <person name="Hibbett D.S."/>
        </authorList>
    </citation>
    <scope>NUCLEOTIDE SEQUENCE [LARGE SCALE GENOMIC DNA]</scope>
    <source>
        <strain evidence="2">HHB-11173 SS5</strain>
    </source>
</reference>
<keyword evidence="2" id="KW-1185">Reference proteome</keyword>
<name>R7S4H2_PUNST</name>
<accession>R7S4H2</accession>
<protein>
    <submittedName>
        <fullName evidence="1">DUF1857-domain-containing protein</fullName>
    </submittedName>
</protein>
<dbReference type="eggNOG" id="ENOG502S7JX">
    <property type="taxonomic scope" value="Eukaryota"/>
</dbReference>
<dbReference type="OrthoDB" id="2320332at2759"/>
<dbReference type="InterPro" id="IPR023393">
    <property type="entry name" value="START-like_dom_sf"/>
</dbReference>
<dbReference type="KEGG" id="psq:PUNSTDRAFT_55725"/>
<dbReference type="HOGENOM" id="CLU_111642_1_0_1"/>
<dbReference type="InterPro" id="IPR015075">
    <property type="entry name" value="AtaL"/>
</dbReference>
<sequence length="154" mass="16460">MARAVAATVPVNPPGATPVLSEAQVWEGLGIKARNPKSFVPVITHVELAYDTPTKVTRKVKFGEDAPLATEEIELHEPAIVYFELSLGNRITNIVSYSPSGELLLTFTFSNGVPGVPADDTTPSSEIAKKLAGGIQHSIDRIRELVVDGTIKAK</sequence>
<dbReference type="RefSeq" id="XP_007388617.1">
    <property type="nucleotide sequence ID" value="XM_007388555.1"/>
</dbReference>
<dbReference type="EMBL" id="JH687556">
    <property type="protein sequence ID" value="EIN04146.1"/>
    <property type="molecule type" value="Genomic_DNA"/>
</dbReference>
<evidence type="ECO:0000313" key="2">
    <source>
        <dbReference type="Proteomes" id="UP000054196"/>
    </source>
</evidence>
<proteinExistence type="predicted"/>
<organism evidence="1 2">
    <name type="scientific">Punctularia strigosozonata (strain HHB-11173)</name>
    <name type="common">White-rot fungus</name>
    <dbReference type="NCBI Taxonomy" id="741275"/>
    <lineage>
        <taxon>Eukaryota</taxon>
        <taxon>Fungi</taxon>
        <taxon>Dikarya</taxon>
        <taxon>Basidiomycota</taxon>
        <taxon>Agaricomycotina</taxon>
        <taxon>Agaricomycetes</taxon>
        <taxon>Corticiales</taxon>
        <taxon>Punctulariaceae</taxon>
        <taxon>Punctularia</taxon>
    </lineage>
</organism>
<dbReference type="Proteomes" id="UP000054196">
    <property type="component" value="Unassembled WGS sequence"/>
</dbReference>
<dbReference type="AlphaFoldDB" id="R7S4H2"/>